<gene>
    <name evidence="1" type="ORF">FB458_1057</name>
</gene>
<dbReference type="Gene3D" id="3.30.70.100">
    <property type="match status" value="1"/>
</dbReference>
<accession>A0A542DY10</accession>
<keyword evidence="2" id="KW-1185">Reference proteome</keyword>
<protein>
    <submittedName>
        <fullName evidence="1">L-rhamnose mutarotase</fullName>
    </submittedName>
</protein>
<sequence length="110" mass="12893">MTGPRRVAQVVRLKDGAEEEYRRLHDAVWEDVLEQIRRSHISNYSIFLRDGLLFAYFEYTGDDLAADLAAMAQDERTREWWTLTDPLQEPVATAEQGQWWAPLEEVFHTP</sequence>
<dbReference type="EMBL" id="VFMN01000001">
    <property type="protein sequence ID" value="TQJ07981.1"/>
    <property type="molecule type" value="Genomic_DNA"/>
</dbReference>
<organism evidence="1 2">
    <name type="scientific">Lapillicoccus jejuensis</name>
    <dbReference type="NCBI Taxonomy" id="402171"/>
    <lineage>
        <taxon>Bacteria</taxon>
        <taxon>Bacillati</taxon>
        <taxon>Actinomycetota</taxon>
        <taxon>Actinomycetes</taxon>
        <taxon>Micrococcales</taxon>
        <taxon>Intrasporangiaceae</taxon>
        <taxon>Lapillicoccus</taxon>
    </lineage>
</organism>
<dbReference type="InterPro" id="IPR011008">
    <property type="entry name" value="Dimeric_a/b-barrel"/>
</dbReference>
<dbReference type="PANTHER" id="PTHR34389:SF2">
    <property type="entry name" value="L-RHAMNOSE MUTAROTASE"/>
    <property type="match status" value="1"/>
</dbReference>
<dbReference type="AlphaFoldDB" id="A0A542DY10"/>
<dbReference type="OrthoDB" id="9799608at2"/>
<dbReference type="RefSeq" id="WP_141847363.1">
    <property type="nucleotide sequence ID" value="NZ_BAAAPR010000002.1"/>
</dbReference>
<dbReference type="Proteomes" id="UP000317893">
    <property type="component" value="Unassembled WGS sequence"/>
</dbReference>
<dbReference type="Pfam" id="PF05336">
    <property type="entry name" value="rhaM"/>
    <property type="match status" value="1"/>
</dbReference>
<dbReference type="SUPFAM" id="SSF54909">
    <property type="entry name" value="Dimeric alpha+beta barrel"/>
    <property type="match status" value="1"/>
</dbReference>
<evidence type="ECO:0000313" key="1">
    <source>
        <dbReference type="EMBL" id="TQJ07981.1"/>
    </source>
</evidence>
<reference evidence="1 2" key="1">
    <citation type="submission" date="2019-06" db="EMBL/GenBank/DDBJ databases">
        <title>Sequencing the genomes of 1000 actinobacteria strains.</title>
        <authorList>
            <person name="Klenk H.-P."/>
        </authorList>
    </citation>
    <scope>NUCLEOTIDE SEQUENCE [LARGE SCALE GENOMIC DNA]</scope>
    <source>
        <strain evidence="1 2">DSM 18607</strain>
    </source>
</reference>
<name>A0A542DY10_9MICO</name>
<dbReference type="InterPro" id="IPR008000">
    <property type="entry name" value="Rham/fucose_mutarotase"/>
</dbReference>
<dbReference type="GO" id="GO:0016857">
    <property type="term" value="F:racemase and epimerase activity, acting on carbohydrates and derivatives"/>
    <property type="evidence" value="ECO:0007669"/>
    <property type="project" value="InterPro"/>
</dbReference>
<dbReference type="PANTHER" id="PTHR34389">
    <property type="entry name" value="L-RHAMNOSE MUTAROTASE"/>
    <property type="match status" value="1"/>
</dbReference>
<comment type="caution">
    <text evidence="1">The sequence shown here is derived from an EMBL/GenBank/DDBJ whole genome shotgun (WGS) entry which is preliminary data.</text>
</comment>
<evidence type="ECO:0000313" key="2">
    <source>
        <dbReference type="Proteomes" id="UP000317893"/>
    </source>
</evidence>
<proteinExistence type="predicted"/>